<dbReference type="PANTHER" id="PTHR33627">
    <property type="entry name" value="TRANSPOSASE"/>
    <property type="match status" value="1"/>
</dbReference>
<accession>A0ABU2NJI2</accession>
<dbReference type="Proteomes" id="UP001183202">
    <property type="component" value="Unassembled WGS sequence"/>
</dbReference>
<keyword evidence="3" id="KW-1185">Reference proteome</keyword>
<evidence type="ECO:0000313" key="3">
    <source>
        <dbReference type="Proteomes" id="UP001183202"/>
    </source>
</evidence>
<dbReference type="EMBL" id="JAVREJ010000123">
    <property type="protein sequence ID" value="MDT0354123.1"/>
    <property type="molecule type" value="Genomic_DNA"/>
</dbReference>
<evidence type="ECO:0000313" key="2">
    <source>
        <dbReference type="EMBL" id="MDT0354123.1"/>
    </source>
</evidence>
<keyword evidence="1" id="KW-1133">Transmembrane helix</keyword>
<feature type="transmembrane region" description="Helical" evidence="1">
    <location>
        <begin position="75"/>
        <end position="96"/>
    </location>
</feature>
<gene>
    <name evidence="2" type="ORF">RM445_32150</name>
</gene>
<keyword evidence="1" id="KW-0812">Transmembrane</keyword>
<dbReference type="SUPFAM" id="SSF53098">
    <property type="entry name" value="Ribonuclease H-like"/>
    <property type="match status" value="1"/>
</dbReference>
<keyword evidence="1" id="KW-0472">Membrane</keyword>
<reference evidence="3" key="1">
    <citation type="submission" date="2023-07" db="EMBL/GenBank/DDBJ databases">
        <title>30 novel species of actinomycetes from the DSMZ collection.</title>
        <authorList>
            <person name="Nouioui I."/>
        </authorList>
    </citation>
    <scope>NUCLEOTIDE SEQUENCE [LARGE SCALE GENOMIC DNA]</scope>
    <source>
        <strain evidence="3">DSM 45834</strain>
    </source>
</reference>
<feature type="non-terminal residue" evidence="2">
    <location>
        <position position="107"/>
    </location>
</feature>
<sequence>WGRWLLVRRQILTDDQTAAGREPELAYYLCAGPPGTTDDELIRVAGARWAIEECFQTAKTEVGLDHYQVRRYDAWYRHITLAMLAHAYLAVTAAIAPKDLAAASSRS</sequence>
<dbReference type="InterPro" id="IPR039365">
    <property type="entry name" value="IS701-like"/>
</dbReference>
<dbReference type="PANTHER" id="PTHR33627:SF1">
    <property type="entry name" value="TRANSPOSASE"/>
    <property type="match status" value="1"/>
</dbReference>
<comment type="caution">
    <text evidence="2">The sequence shown here is derived from an EMBL/GenBank/DDBJ whole genome shotgun (WGS) entry which is preliminary data.</text>
</comment>
<protein>
    <submittedName>
        <fullName evidence="2">IS701 family transposase</fullName>
    </submittedName>
</protein>
<feature type="non-terminal residue" evidence="2">
    <location>
        <position position="1"/>
    </location>
</feature>
<name>A0ABU2NJI2_9PSEU</name>
<organism evidence="2 3">
    <name type="scientific">Pseudonocardia charpentierae</name>
    <dbReference type="NCBI Taxonomy" id="3075545"/>
    <lineage>
        <taxon>Bacteria</taxon>
        <taxon>Bacillati</taxon>
        <taxon>Actinomycetota</taxon>
        <taxon>Actinomycetes</taxon>
        <taxon>Pseudonocardiales</taxon>
        <taxon>Pseudonocardiaceae</taxon>
        <taxon>Pseudonocardia</taxon>
    </lineage>
</organism>
<evidence type="ECO:0000256" key="1">
    <source>
        <dbReference type="SAM" id="Phobius"/>
    </source>
</evidence>
<dbReference type="InterPro" id="IPR012337">
    <property type="entry name" value="RNaseH-like_sf"/>
</dbReference>
<proteinExistence type="predicted"/>